<keyword evidence="2" id="KW-0732">Signal</keyword>
<evidence type="ECO:0000313" key="4">
    <source>
        <dbReference type="Proteomes" id="UP001196068"/>
    </source>
</evidence>
<comment type="caution">
    <text evidence="3">The sequence shown here is derived from an EMBL/GenBank/DDBJ whole genome shotgun (WGS) entry which is preliminary data.</text>
</comment>
<accession>A0AAF1JXV6</accession>
<organism evidence="3 4">
    <name type="scientific">Plastoroseomonas arctica</name>
    <dbReference type="NCBI Taxonomy" id="1509237"/>
    <lineage>
        <taxon>Bacteria</taxon>
        <taxon>Pseudomonadati</taxon>
        <taxon>Pseudomonadota</taxon>
        <taxon>Alphaproteobacteria</taxon>
        <taxon>Acetobacterales</taxon>
        <taxon>Acetobacteraceae</taxon>
        <taxon>Plastoroseomonas</taxon>
    </lineage>
</organism>
<dbReference type="InterPro" id="IPR021109">
    <property type="entry name" value="Peptidase_aspartic_dom_sf"/>
</dbReference>
<evidence type="ECO:0008006" key="5">
    <source>
        <dbReference type="Google" id="ProtNLM"/>
    </source>
</evidence>
<evidence type="ECO:0000313" key="3">
    <source>
        <dbReference type="EMBL" id="MBR0655675.1"/>
    </source>
</evidence>
<dbReference type="EMBL" id="JAAEDH010000011">
    <property type="protein sequence ID" value="MBR0655675.1"/>
    <property type="molecule type" value="Genomic_DNA"/>
</dbReference>
<evidence type="ECO:0000256" key="2">
    <source>
        <dbReference type="SAM" id="SignalP"/>
    </source>
</evidence>
<dbReference type="SUPFAM" id="SSF50630">
    <property type="entry name" value="Acid proteases"/>
    <property type="match status" value="1"/>
</dbReference>
<evidence type="ECO:0000256" key="1">
    <source>
        <dbReference type="SAM" id="MobiDB-lite"/>
    </source>
</evidence>
<dbReference type="Proteomes" id="UP001196068">
    <property type="component" value="Unassembled WGS sequence"/>
</dbReference>
<keyword evidence="4" id="KW-1185">Reference proteome</keyword>
<feature type="signal peptide" evidence="2">
    <location>
        <begin position="1"/>
        <end position="17"/>
    </location>
</feature>
<dbReference type="AlphaFoldDB" id="A0AAF1JXV6"/>
<feature type="region of interest" description="Disordered" evidence="1">
    <location>
        <begin position="69"/>
        <end position="94"/>
    </location>
</feature>
<protein>
    <recommendedName>
        <fullName evidence="5">SH3 domain-containing protein</fullName>
    </recommendedName>
</protein>
<name>A0AAF1JXV6_9PROT</name>
<gene>
    <name evidence="3" type="ORF">GXW79_11350</name>
</gene>
<feature type="chain" id="PRO_5041980875" description="SH3 domain-containing protein" evidence="2">
    <location>
        <begin position="18"/>
        <end position="94"/>
    </location>
</feature>
<sequence length="94" mass="9921">MRCLALALLCLPSLAVAQPQPNGRYQVTAAIGTPPTIVMHDTSTGQSWVLVQTPGPPVQWAPVRFWGPQNSLTPLPPTPTTVGTRAAAEATPPR</sequence>
<reference evidence="3" key="1">
    <citation type="submission" date="2020-01" db="EMBL/GenBank/DDBJ databases">
        <authorList>
            <person name="Rat A."/>
        </authorList>
    </citation>
    <scope>NUCLEOTIDE SEQUENCE</scope>
    <source>
        <strain evidence="3">LMG 28251</strain>
    </source>
</reference>
<dbReference type="RefSeq" id="WP_211874510.1">
    <property type="nucleotide sequence ID" value="NZ_JAAEDH010000011.1"/>
</dbReference>
<reference evidence="3" key="2">
    <citation type="journal article" date="2021" name="Syst. Appl. Microbiol.">
        <title>Roseomonas hellenica sp. nov., isolated from roots of wild-growing Alkanna tinctoria.</title>
        <authorList>
            <person name="Rat A."/>
            <person name="Naranjo H.D."/>
            <person name="Lebbe L."/>
            <person name="Cnockaert M."/>
            <person name="Krigas N."/>
            <person name="Grigoriadou K."/>
            <person name="Maloupa E."/>
            <person name="Willems A."/>
        </authorList>
    </citation>
    <scope>NUCLEOTIDE SEQUENCE</scope>
    <source>
        <strain evidence="3">LMG 28251</strain>
    </source>
</reference>
<proteinExistence type="predicted"/>